<keyword evidence="1" id="KW-0812">Transmembrane</keyword>
<feature type="transmembrane region" description="Helical" evidence="1">
    <location>
        <begin position="21"/>
        <end position="41"/>
    </location>
</feature>
<keyword evidence="1" id="KW-1133">Transmembrane helix</keyword>
<dbReference type="InterPro" id="IPR011735">
    <property type="entry name" value="WlaTC/HtrL_glycosyltransf"/>
</dbReference>
<proteinExistence type="predicted"/>
<comment type="caution">
    <text evidence="2">The sequence shown here is derived from an EMBL/GenBank/DDBJ whole genome shotgun (WGS) entry which is preliminary data.</text>
</comment>
<dbReference type="Proteomes" id="UP001374579">
    <property type="component" value="Unassembled WGS sequence"/>
</dbReference>
<dbReference type="AlphaFoldDB" id="A0AAN9BGE9"/>
<keyword evidence="1" id="KW-0472">Membrane</keyword>
<sequence>MLPRRVRNLATMVKRRAFWTASVLLGLAFISFLYVIGPPVLRSLSGLQGFDLFYVGMTPKPTQQPLHPCARANITLVSAFFDIGDHRKGGVTRHISEYLPFSQSLAFIKTPLVFYTDSEVFADHVTKLRSRLDPKLTHVIRVKRDSLWPFNLRAPIGQLYAQPGYPKHAPNTVVPDYSCAQHAKYACILDLILKRHDIIKTEVYAWLDFGYFRDLKDKQHYCMVLPQNFTEEKVSFNQVYLPNFKQAPKTIFYSNHVWVGGGMFLATRDTMVKFCIEYQRATEYLLFARNLSSTDQQTLYASFTEEGRRDINFDVELQVDPGSHGWFKLGFSCLHRMGNGTFPNLR</sequence>
<keyword evidence="3" id="KW-1185">Reference proteome</keyword>
<evidence type="ECO:0000313" key="3">
    <source>
        <dbReference type="Proteomes" id="UP001374579"/>
    </source>
</evidence>
<accession>A0AAN9BGE9</accession>
<organism evidence="2 3">
    <name type="scientific">Littorina saxatilis</name>
    <dbReference type="NCBI Taxonomy" id="31220"/>
    <lineage>
        <taxon>Eukaryota</taxon>
        <taxon>Metazoa</taxon>
        <taxon>Spiralia</taxon>
        <taxon>Lophotrochozoa</taxon>
        <taxon>Mollusca</taxon>
        <taxon>Gastropoda</taxon>
        <taxon>Caenogastropoda</taxon>
        <taxon>Littorinimorpha</taxon>
        <taxon>Littorinoidea</taxon>
        <taxon>Littorinidae</taxon>
        <taxon>Littorina</taxon>
    </lineage>
</organism>
<dbReference type="EMBL" id="JBAMIC010000007">
    <property type="protein sequence ID" value="KAK7105701.1"/>
    <property type="molecule type" value="Genomic_DNA"/>
</dbReference>
<dbReference type="Pfam" id="PF09612">
    <property type="entry name" value="HtrL_YibB"/>
    <property type="match status" value="1"/>
</dbReference>
<evidence type="ECO:0000256" key="1">
    <source>
        <dbReference type="SAM" id="Phobius"/>
    </source>
</evidence>
<gene>
    <name evidence="2" type="ORF">V1264_017045</name>
</gene>
<protein>
    <submittedName>
        <fullName evidence="2">Uncharacterized protein</fullName>
    </submittedName>
</protein>
<evidence type="ECO:0000313" key="2">
    <source>
        <dbReference type="EMBL" id="KAK7105701.1"/>
    </source>
</evidence>
<reference evidence="2 3" key="1">
    <citation type="submission" date="2024-02" db="EMBL/GenBank/DDBJ databases">
        <title>Chromosome-scale genome assembly of the rough periwinkle Littorina saxatilis.</title>
        <authorList>
            <person name="De Jode A."/>
            <person name="Faria R."/>
            <person name="Formenti G."/>
            <person name="Sims Y."/>
            <person name="Smith T.P."/>
            <person name="Tracey A."/>
            <person name="Wood J.M.D."/>
            <person name="Zagrodzka Z.B."/>
            <person name="Johannesson K."/>
            <person name="Butlin R.K."/>
            <person name="Leder E.H."/>
        </authorList>
    </citation>
    <scope>NUCLEOTIDE SEQUENCE [LARGE SCALE GENOMIC DNA]</scope>
    <source>
        <strain evidence="2">Snail1</strain>
        <tissue evidence="2">Muscle</tissue>
    </source>
</reference>
<name>A0AAN9BGE9_9CAEN</name>